<proteinExistence type="predicted"/>
<accession>A0A427AH03</accession>
<comment type="caution">
    <text evidence="2">The sequence shown here is derived from an EMBL/GenBank/DDBJ whole genome shotgun (WGS) entry which is preliminary data.</text>
</comment>
<reference evidence="2 3" key="1">
    <citation type="journal article" date="2014" name="Agronomy (Basel)">
        <title>A Draft Genome Sequence for Ensete ventricosum, the Drought-Tolerant Tree Against Hunger.</title>
        <authorList>
            <person name="Harrison J."/>
            <person name="Moore K.A."/>
            <person name="Paszkiewicz K."/>
            <person name="Jones T."/>
            <person name="Grant M."/>
            <person name="Ambacheew D."/>
            <person name="Muzemil S."/>
            <person name="Studholme D.J."/>
        </authorList>
    </citation>
    <scope>NUCLEOTIDE SEQUENCE [LARGE SCALE GENOMIC DNA]</scope>
</reference>
<name>A0A427AH03_ENSVE</name>
<sequence>MAAGRPDAVNAPTKVHSLHSLLKLPSFAKRNRAQITYKKSDFNTLNRATPSRAGFPVSEGPCGEPWQRRKPSGGATEAALRPREEDESTLLGGRGFQSSEARRVNKAKTTKSLADPGELGPFFLLISIGRNFCGVHRQHVVPVVRGRELGGARGAVYGSNKSPRRPHLVTTGVRKWAPAAWVSKSFTESHCVTRN</sequence>
<gene>
    <name evidence="2" type="ORF">B296_00000543</name>
</gene>
<dbReference type="EMBL" id="AMZH03002454">
    <property type="protein sequence ID" value="RRT75525.1"/>
    <property type="molecule type" value="Genomic_DNA"/>
</dbReference>
<organism evidence="2 3">
    <name type="scientific">Ensete ventricosum</name>
    <name type="common">Abyssinian banana</name>
    <name type="synonym">Musa ensete</name>
    <dbReference type="NCBI Taxonomy" id="4639"/>
    <lineage>
        <taxon>Eukaryota</taxon>
        <taxon>Viridiplantae</taxon>
        <taxon>Streptophyta</taxon>
        <taxon>Embryophyta</taxon>
        <taxon>Tracheophyta</taxon>
        <taxon>Spermatophyta</taxon>
        <taxon>Magnoliopsida</taxon>
        <taxon>Liliopsida</taxon>
        <taxon>Zingiberales</taxon>
        <taxon>Musaceae</taxon>
        <taxon>Ensete</taxon>
    </lineage>
</organism>
<evidence type="ECO:0000256" key="1">
    <source>
        <dbReference type="SAM" id="MobiDB-lite"/>
    </source>
</evidence>
<feature type="region of interest" description="Disordered" evidence="1">
    <location>
        <begin position="48"/>
        <end position="91"/>
    </location>
</feature>
<dbReference type="AlphaFoldDB" id="A0A427AH03"/>
<evidence type="ECO:0000313" key="2">
    <source>
        <dbReference type="EMBL" id="RRT75525.1"/>
    </source>
</evidence>
<evidence type="ECO:0000313" key="3">
    <source>
        <dbReference type="Proteomes" id="UP000287651"/>
    </source>
</evidence>
<dbReference type="Proteomes" id="UP000287651">
    <property type="component" value="Unassembled WGS sequence"/>
</dbReference>
<protein>
    <submittedName>
        <fullName evidence="2">Uncharacterized protein</fullName>
    </submittedName>
</protein>